<dbReference type="CDD" id="cd02209">
    <property type="entry name" value="cupin_XRE_C"/>
    <property type="match status" value="1"/>
</dbReference>
<dbReference type="SMART" id="SM00530">
    <property type="entry name" value="HTH_XRE"/>
    <property type="match status" value="1"/>
</dbReference>
<accession>A0A1S6IQ27</accession>
<evidence type="ECO:0000256" key="1">
    <source>
        <dbReference type="ARBA" id="ARBA00023125"/>
    </source>
</evidence>
<protein>
    <submittedName>
        <fullName evidence="3">HTH-type transcriptional regulator PuuR</fullName>
    </submittedName>
</protein>
<dbReference type="GO" id="GO:0005829">
    <property type="term" value="C:cytosol"/>
    <property type="evidence" value="ECO:0007669"/>
    <property type="project" value="TreeGrafter"/>
</dbReference>
<dbReference type="AlphaFoldDB" id="A0A1S6IQ27"/>
<dbReference type="InterPro" id="IPR014710">
    <property type="entry name" value="RmlC-like_jellyroll"/>
</dbReference>
<dbReference type="PANTHER" id="PTHR46797">
    <property type="entry name" value="HTH-TYPE TRANSCRIPTIONAL REGULATOR"/>
    <property type="match status" value="1"/>
</dbReference>
<dbReference type="GO" id="GO:0003677">
    <property type="term" value="F:DNA binding"/>
    <property type="evidence" value="ECO:0007669"/>
    <property type="project" value="UniProtKB-KW"/>
</dbReference>
<name>A0A1S6IQ27_9LACT</name>
<dbReference type="Gene3D" id="1.10.260.40">
    <property type="entry name" value="lambda repressor-like DNA-binding domains"/>
    <property type="match status" value="1"/>
</dbReference>
<dbReference type="PROSITE" id="PS50943">
    <property type="entry name" value="HTH_CROC1"/>
    <property type="match status" value="1"/>
</dbReference>
<organism evidence="3 4">
    <name type="scientific">Jeotgalibaca dankookensis</name>
    <dbReference type="NCBI Taxonomy" id="708126"/>
    <lineage>
        <taxon>Bacteria</taxon>
        <taxon>Bacillati</taxon>
        <taxon>Bacillota</taxon>
        <taxon>Bacilli</taxon>
        <taxon>Lactobacillales</taxon>
        <taxon>Carnobacteriaceae</taxon>
        <taxon>Jeotgalibaca</taxon>
    </lineage>
</organism>
<keyword evidence="1" id="KW-0238">DNA-binding</keyword>
<dbReference type="RefSeq" id="WP_062468731.1">
    <property type="nucleotide sequence ID" value="NZ_BBYN01000009.1"/>
</dbReference>
<keyword evidence="4" id="KW-1185">Reference proteome</keyword>
<feature type="domain" description="HTH cro/C1-type" evidence="2">
    <location>
        <begin position="7"/>
        <end position="61"/>
    </location>
</feature>
<evidence type="ECO:0000259" key="2">
    <source>
        <dbReference type="PROSITE" id="PS50943"/>
    </source>
</evidence>
<dbReference type="PANTHER" id="PTHR46797:SF2">
    <property type="entry name" value="TRANSCRIPTIONAL REGULATOR"/>
    <property type="match status" value="1"/>
</dbReference>
<dbReference type="InterPro" id="IPR013096">
    <property type="entry name" value="Cupin_2"/>
</dbReference>
<dbReference type="GO" id="GO:0003700">
    <property type="term" value="F:DNA-binding transcription factor activity"/>
    <property type="evidence" value="ECO:0007669"/>
    <property type="project" value="TreeGrafter"/>
</dbReference>
<dbReference type="InterPro" id="IPR001387">
    <property type="entry name" value="Cro/C1-type_HTH"/>
</dbReference>
<dbReference type="InterPro" id="IPR010982">
    <property type="entry name" value="Lambda_DNA-bd_dom_sf"/>
</dbReference>
<dbReference type="Proteomes" id="UP000188993">
    <property type="component" value="Chromosome"/>
</dbReference>
<dbReference type="SUPFAM" id="SSF51182">
    <property type="entry name" value="RmlC-like cupins"/>
    <property type="match status" value="1"/>
</dbReference>
<evidence type="ECO:0000313" key="4">
    <source>
        <dbReference type="Proteomes" id="UP000188993"/>
    </source>
</evidence>
<gene>
    <name evidence="3" type="primary">puuR</name>
    <name evidence="3" type="ORF">BW727_101277</name>
</gene>
<dbReference type="Pfam" id="PF01381">
    <property type="entry name" value="HTH_3"/>
    <property type="match status" value="1"/>
</dbReference>
<dbReference type="KEGG" id="jda:BW727_101277"/>
<dbReference type="SUPFAM" id="SSF47413">
    <property type="entry name" value="lambda repressor-like DNA-binding domains"/>
    <property type="match status" value="1"/>
</dbReference>
<dbReference type="CDD" id="cd00093">
    <property type="entry name" value="HTH_XRE"/>
    <property type="match status" value="1"/>
</dbReference>
<dbReference type="EMBL" id="CP019728">
    <property type="protein sequence ID" value="AQS53644.1"/>
    <property type="molecule type" value="Genomic_DNA"/>
</dbReference>
<dbReference type="InterPro" id="IPR050807">
    <property type="entry name" value="TransReg_Diox_bact_type"/>
</dbReference>
<evidence type="ECO:0000313" key="3">
    <source>
        <dbReference type="EMBL" id="AQS53644.1"/>
    </source>
</evidence>
<sequence>MDIGKKLKELRLRKNLTQEELGERTDLTKGYISQLENGLSSPSMETFFNLLEVLGTNPKTFFDSDYSSQPVVYTASDGTIFEDEEKGFSMNWLMADSNDKEMEAVMLTLKPNGEHKQFPPSLSETFGYVMQGSVELQLGETVYSIKRGQSFYFQAREYHQLRNRSRGPAEVLIVVTNSYL</sequence>
<dbReference type="InterPro" id="IPR011051">
    <property type="entry name" value="RmlC_Cupin_sf"/>
</dbReference>
<reference evidence="3 4" key="1">
    <citation type="journal article" date="2014" name="Int. J. Syst. Evol. Microbiol.">
        <title>Jeotgalibaca dankookensis gen. nov., sp. nov., a member of the family Carnobacteriaceae, isolated from seujeot (Korean traditional food).</title>
        <authorList>
            <person name="Lee D.G."/>
            <person name="Trujillo M.E."/>
            <person name="Kang H."/>
            <person name="Ahn T.Y."/>
        </authorList>
    </citation>
    <scope>NUCLEOTIDE SEQUENCE [LARGE SCALE GENOMIC DNA]</scope>
    <source>
        <strain evidence="3 4">EX-07</strain>
    </source>
</reference>
<dbReference type="Gene3D" id="2.60.120.10">
    <property type="entry name" value="Jelly Rolls"/>
    <property type="match status" value="1"/>
</dbReference>
<dbReference type="OrthoDB" id="9814553at2"/>
<dbReference type="STRING" id="708126.BW727_101277"/>
<dbReference type="Pfam" id="PF07883">
    <property type="entry name" value="Cupin_2"/>
    <property type="match status" value="1"/>
</dbReference>
<proteinExistence type="predicted"/>